<dbReference type="Gene3D" id="3.40.50.10490">
    <property type="entry name" value="Glucose-6-phosphate isomerase like protein, domain 1"/>
    <property type="match status" value="1"/>
</dbReference>
<evidence type="ECO:0000256" key="7">
    <source>
        <dbReference type="ARBA" id="ARBA00023235"/>
    </source>
</evidence>
<comment type="cofactor">
    <cofactor evidence="9">
        <name>Zn(2+)</name>
        <dbReference type="ChEBI" id="CHEBI:29105"/>
    </cofactor>
    <text evidence="9">Binds 1 zinc ion per subunit.</text>
</comment>
<keyword evidence="8 9" id="KW-0119">Carbohydrate metabolism</keyword>
<name>A0A921AW59_9BACT</name>
<dbReference type="SUPFAM" id="SSF53697">
    <property type="entry name" value="SIS domain"/>
    <property type="match status" value="1"/>
</dbReference>
<dbReference type="Proteomes" id="UP000698963">
    <property type="component" value="Unassembled WGS sequence"/>
</dbReference>
<evidence type="ECO:0000256" key="2">
    <source>
        <dbReference type="ARBA" id="ARBA00004496"/>
    </source>
</evidence>
<dbReference type="PANTHER" id="PTHR30390:SF6">
    <property type="entry name" value="DNAA INITIATOR-ASSOCIATING PROTEIN DIAA"/>
    <property type="match status" value="1"/>
</dbReference>
<feature type="binding site" evidence="9">
    <location>
        <position position="65"/>
    </location>
    <ligand>
        <name>substrate</name>
    </ligand>
</feature>
<feature type="binding site" evidence="9">
    <location>
        <position position="172"/>
    </location>
    <ligand>
        <name>Zn(2+)</name>
        <dbReference type="ChEBI" id="CHEBI:29105"/>
    </ligand>
</feature>
<reference evidence="11" key="1">
    <citation type="journal article" date="2021" name="PeerJ">
        <title>Extensive microbial diversity within the chicken gut microbiome revealed by metagenomics and culture.</title>
        <authorList>
            <person name="Gilroy R."/>
            <person name="Ravi A."/>
            <person name="Getino M."/>
            <person name="Pursley I."/>
            <person name="Horton D.L."/>
            <person name="Alikhan N.F."/>
            <person name="Baker D."/>
            <person name="Gharbi K."/>
            <person name="Hall N."/>
            <person name="Watson M."/>
            <person name="Adriaenssens E.M."/>
            <person name="Foster-Nyarko E."/>
            <person name="Jarju S."/>
            <person name="Secka A."/>
            <person name="Antonio M."/>
            <person name="Oren A."/>
            <person name="Chaudhuri R.R."/>
            <person name="La Ragione R."/>
            <person name="Hildebrand F."/>
            <person name="Pallen M.J."/>
        </authorList>
    </citation>
    <scope>NUCLEOTIDE SEQUENCE</scope>
    <source>
        <strain evidence="11">ChiGjej2B2-19336</strain>
    </source>
</reference>
<comment type="function">
    <text evidence="9">Catalyzes the isomerization of sedoheptulose 7-phosphate in D-glycero-D-manno-heptose 7-phosphate.</text>
</comment>
<evidence type="ECO:0000256" key="3">
    <source>
        <dbReference type="ARBA" id="ARBA00009894"/>
    </source>
</evidence>
<proteinExistence type="inferred from homology"/>
<comment type="pathway">
    <text evidence="9">Carbohydrate biosynthesis; D-glycero-D-manno-heptose 7-phosphate biosynthesis; D-glycero-alpha-D-manno-heptose 7-phosphate and D-glycero-beta-D-manno-heptose 7-phosphate from sedoheptulose 7-phosphate: step 1/1.</text>
</comment>
<comment type="miscellaneous">
    <text evidence="9">The reaction produces a racemic mixture of D-glycero-alpha-D-manno-heptose 7-phosphate and D-glycero-beta-D-manno-heptose 7-phosphate.</text>
</comment>
<comment type="similarity">
    <text evidence="3 9">Belongs to the SIS family. GmhA subfamily.</text>
</comment>
<gene>
    <name evidence="9" type="primary">gmhA</name>
    <name evidence="11" type="ORF">K8W16_05155</name>
</gene>
<keyword evidence="5 9" id="KW-0479">Metal-binding</keyword>
<keyword evidence="7 9" id="KW-0413">Isomerase</keyword>
<dbReference type="GO" id="GO:0005737">
    <property type="term" value="C:cytoplasm"/>
    <property type="evidence" value="ECO:0007669"/>
    <property type="project" value="UniProtKB-SubCell"/>
</dbReference>
<evidence type="ECO:0000256" key="9">
    <source>
        <dbReference type="HAMAP-Rule" id="MF_00067"/>
    </source>
</evidence>
<feature type="binding site" evidence="9">
    <location>
        <position position="61"/>
    </location>
    <ligand>
        <name>Zn(2+)</name>
        <dbReference type="ChEBI" id="CHEBI:29105"/>
    </ligand>
</feature>
<comment type="caution">
    <text evidence="11">The sequence shown here is derived from an EMBL/GenBank/DDBJ whole genome shotgun (WGS) entry which is preliminary data.</text>
</comment>
<dbReference type="PROSITE" id="PS51464">
    <property type="entry name" value="SIS"/>
    <property type="match status" value="1"/>
</dbReference>
<dbReference type="InterPro" id="IPR035461">
    <property type="entry name" value="GmhA/DiaA"/>
</dbReference>
<keyword evidence="6 9" id="KW-0862">Zinc</keyword>
<evidence type="ECO:0000256" key="8">
    <source>
        <dbReference type="ARBA" id="ARBA00023277"/>
    </source>
</evidence>
<dbReference type="EMBL" id="DYZA01000096">
    <property type="protein sequence ID" value="HJD97015.1"/>
    <property type="molecule type" value="Genomic_DNA"/>
</dbReference>
<evidence type="ECO:0000256" key="5">
    <source>
        <dbReference type="ARBA" id="ARBA00022723"/>
    </source>
</evidence>
<dbReference type="GO" id="GO:0005975">
    <property type="term" value="P:carbohydrate metabolic process"/>
    <property type="evidence" value="ECO:0007669"/>
    <property type="project" value="UniProtKB-UniRule"/>
</dbReference>
<feature type="binding site" evidence="9">
    <location>
        <position position="180"/>
    </location>
    <ligand>
        <name>Zn(2+)</name>
        <dbReference type="ChEBI" id="CHEBI:29105"/>
    </ligand>
</feature>
<dbReference type="InterPro" id="IPR050099">
    <property type="entry name" value="SIS_GmhA/DiaA_subfam"/>
</dbReference>
<dbReference type="PANTHER" id="PTHR30390">
    <property type="entry name" value="SEDOHEPTULOSE 7-PHOSPHATE ISOMERASE / DNAA INITIATOR-ASSOCIATING FACTOR FOR REPLICATION INITIATION"/>
    <property type="match status" value="1"/>
</dbReference>
<evidence type="ECO:0000259" key="10">
    <source>
        <dbReference type="PROSITE" id="PS51464"/>
    </source>
</evidence>
<dbReference type="CDD" id="cd05006">
    <property type="entry name" value="SIS_GmhA"/>
    <property type="match status" value="1"/>
</dbReference>
<comment type="subcellular location">
    <subcellularLocation>
        <location evidence="2 9">Cytoplasm</location>
    </subcellularLocation>
</comment>
<feature type="binding site" evidence="9">
    <location>
        <position position="172"/>
    </location>
    <ligand>
        <name>substrate</name>
    </ligand>
</feature>
<feature type="binding site" evidence="9">
    <location>
        <begin position="52"/>
        <end position="54"/>
    </location>
    <ligand>
        <name>substrate</name>
    </ligand>
</feature>
<dbReference type="GO" id="GO:0008270">
    <property type="term" value="F:zinc ion binding"/>
    <property type="evidence" value="ECO:0007669"/>
    <property type="project" value="UniProtKB-UniRule"/>
</dbReference>
<dbReference type="GO" id="GO:0097367">
    <property type="term" value="F:carbohydrate derivative binding"/>
    <property type="evidence" value="ECO:0007669"/>
    <property type="project" value="InterPro"/>
</dbReference>
<dbReference type="HAMAP" id="MF_00067">
    <property type="entry name" value="GmhA"/>
    <property type="match status" value="1"/>
</dbReference>
<feature type="binding site" evidence="9">
    <location>
        <begin position="94"/>
        <end position="95"/>
    </location>
    <ligand>
        <name>substrate</name>
    </ligand>
</feature>
<dbReference type="GO" id="GO:0008968">
    <property type="term" value="F:D-sedoheptulose 7-phosphate isomerase activity"/>
    <property type="evidence" value="ECO:0007669"/>
    <property type="project" value="UniProtKB-UniRule"/>
</dbReference>
<reference evidence="11" key="2">
    <citation type="submission" date="2021-09" db="EMBL/GenBank/DDBJ databases">
        <authorList>
            <person name="Gilroy R."/>
        </authorList>
    </citation>
    <scope>NUCLEOTIDE SEQUENCE</scope>
    <source>
        <strain evidence="11">ChiGjej2B2-19336</strain>
    </source>
</reference>
<dbReference type="GO" id="GO:1901135">
    <property type="term" value="P:carbohydrate derivative metabolic process"/>
    <property type="evidence" value="ECO:0007669"/>
    <property type="project" value="InterPro"/>
</dbReference>
<evidence type="ECO:0000256" key="1">
    <source>
        <dbReference type="ARBA" id="ARBA00000348"/>
    </source>
</evidence>
<protein>
    <recommendedName>
        <fullName evidence="9">Phosphoheptose isomerase</fullName>
        <ecNumber evidence="9">5.3.1.28</ecNumber>
    </recommendedName>
    <alternativeName>
        <fullName evidence="9">Sedoheptulose 7-phosphate isomerase</fullName>
    </alternativeName>
</protein>
<sequence length="204" mass="21606">MKTALEIIREHAEEGAKLRCVFLAECAPVLDEAARRMAGSIAGGGKILVCGNGGSAADAQHMTGELLGRFLMERPSLPAVALNVDTSTLTAVGNDYGYEEVFARQVRGLGRPGDVLVAFSTSGGSPNVVKAIDAARERGMTVVGLTGKGGGRMASMCDYLLNVPHDHTPLIQEMHEACMHLLCQLIDHYLFENVQALDEGPKGA</sequence>
<feature type="binding site" evidence="9">
    <location>
        <position position="125"/>
    </location>
    <ligand>
        <name>substrate</name>
    </ligand>
</feature>
<evidence type="ECO:0000256" key="6">
    <source>
        <dbReference type="ARBA" id="ARBA00022833"/>
    </source>
</evidence>
<feature type="domain" description="SIS" evidence="10">
    <location>
        <begin position="37"/>
        <end position="201"/>
    </location>
</feature>
<accession>A0A921AW59</accession>
<dbReference type="Pfam" id="PF13580">
    <property type="entry name" value="SIS_2"/>
    <property type="match status" value="1"/>
</dbReference>
<feature type="binding site" evidence="9">
    <location>
        <position position="65"/>
    </location>
    <ligand>
        <name>Zn(2+)</name>
        <dbReference type="ChEBI" id="CHEBI:29105"/>
    </ligand>
</feature>
<organism evidence="11 12">
    <name type="scientific">Mailhella massiliensis</name>
    <dbReference type="NCBI Taxonomy" id="1903261"/>
    <lineage>
        <taxon>Bacteria</taxon>
        <taxon>Pseudomonadati</taxon>
        <taxon>Thermodesulfobacteriota</taxon>
        <taxon>Desulfovibrionia</taxon>
        <taxon>Desulfovibrionales</taxon>
        <taxon>Desulfovibrionaceae</taxon>
        <taxon>Mailhella</taxon>
    </lineage>
</organism>
<comment type="catalytic activity">
    <reaction evidence="1 9">
        <text>2 D-sedoheptulose 7-phosphate = D-glycero-alpha-D-manno-heptose 7-phosphate + D-glycero-beta-D-manno-heptose 7-phosphate</text>
        <dbReference type="Rhea" id="RHEA:27489"/>
        <dbReference type="ChEBI" id="CHEBI:57483"/>
        <dbReference type="ChEBI" id="CHEBI:60203"/>
        <dbReference type="ChEBI" id="CHEBI:60204"/>
        <dbReference type="EC" id="5.3.1.28"/>
    </reaction>
</comment>
<dbReference type="InterPro" id="IPR001347">
    <property type="entry name" value="SIS_dom"/>
</dbReference>
<evidence type="ECO:0000256" key="4">
    <source>
        <dbReference type="ARBA" id="ARBA00022490"/>
    </source>
</evidence>
<dbReference type="AlphaFoldDB" id="A0A921AW59"/>
<evidence type="ECO:0000313" key="11">
    <source>
        <dbReference type="EMBL" id="HJD97015.1"/>
    </source>
</evidence>
<feature type="binding site" evidence="9">
    <location>
        <begin position="120"/>
        <end position="122"/>
    </location>
    <ligand>
        <name>substrate</name>
    </ligand>
</feature>
<evidence type="ECO:0000313" key="12">
    <source>
        <dbReference type="Proteomes" id="UP000698963"/>
    </source>
</evidence>
<dbReference type="InterPro" id="IPR004515">
    <property type="entry name" value="Phosphoheptose_Isoase"/>
</dbReference>
<dbReference type="InterPro" id="IPR046348">
    <property type="entry name" value="SIS_dom_sf"/>
</dbReference>
<dbReference type="EC" id="5.3.1.28" evidence="9"/>
<keyword evidence="4 9" id="KW-0963">Cytoplasm</keyword>
<dbReference type="RefSeq" id="WP_304121764.1">
    <property type="nucleotide sequence ID" value="NZ_DYZA01000096.1"/>
</dbReference>